<protein>
    <submittedName>
        <fullName evidence="6">Integrase arm-type DNA-binding domain-containing protein</fullName>
    </submittedName>
</protein>
<evidence type="ECO:0000259" key="5">
    <source>
        <dbReference type="PROSITE" id="PS51898"/>
    </source>
</evidence>
<dbReference type="GO" id="GO:0006310">
    <property type="term" value="P:DNA recombination"/>
    <property type="evidence" value="ECO:0007669"/>
    <property type="project" value="UniProtKB-KW"/>
</dbReference>
<keyword evidence="2" id="KW-0229">DNA integration</keyword>
<dbReference type="Proteomes" id="UP000468943">
    <property type="component" value="Unassembled WGS sequence"/>
</dbReference>
<dbReference type="InterPro" id="IPR013762">
    <property type="entry name" value="Integrase-like_cat_sf"/>
</dbReference>
<dbReference type="Pfam" id="PF00589">
    <property type="entry name" value="Phage_integrase"/>
    <property type="match status" value="1"/>
</dbReference>
<dbReference type="RefSeq" id="WP_160598305.1">
    <property type="nucleotide sequence ID" value="NZ_WTYS01000001.1"/>
</dbReference>
<evidence type="ECO:0000313" key="7">
    <source>
        <dbReference type="Proteomes" id="UP000468943"/>
    </source>
</evidence>
<proteinExistence type="inferred from homology"/>
<dbReference type="Gene3D" id="3.30.160.390">
    <property type="entry name" value="Integrase, DNA-binding domain"/>
    <property type="match status" value="1"/>
</dbReference>
<dbReference type="Gene3D" id="1.10.443.10">
    <property type="entry name" value="Intergrase catalytic core"/>
    <property type="match status" value="1"/>
</dbReference>
<gene>
    <name evidence="6" type="ORF">GRI36_09855</name>
</gene>
<dbReference type="InterPro" id="IPR038488">
    <property type="entry name" value="Integrase_DNA-bd_sf"/>
</dbReference>
<dbReference type="PROSITE" id="PS51898">
    <property type="entry name" value="TYR_RECOMBINASE"/>
    <property type="match status" value="1"/>
</dbReference>
<dbReference type="Gene3D" id="1.10.150.130">
    <property type="match status" value="1"/>
</dbReference>
<name>A0A6I4SQ41_9SPHN</name>
<evidence type="ECO:0000256" key="2">
    <source>
        <dbReference type="ARBA" id="ARBA00022908"/>
    </source>
</evidence>
<reference evidence="6 7" key="1">
    <citation type="submission" date="2019-12" db="EMBL/GenBank/DDBJ databases">
        <title>Genomic-based taxomic classification of the family Erythrobacteraceae.</title>
        <authorList>
            <person name="Xu L."/>
        </authorList>
    </citation>
    <scope>NUCLEOTIDE SEQUENCE [LARGE SCALE GENOMIC DNA]</scope>
    <source>
        <strain evidence="6 7">JCM 17802</strain>
    </source>
</reference>
<dbReference type="GO" id="GO:0015074">
    <property type="term" value="P:DNA integration"/>
    <property type="evidence" value="ECO:0007669"/>
    <property type="project" value="UniProtKB-KW"/>
</dbReference>
<accession>A0A6I4SQ41</accession>
<dbReference type="Pfam" id="PF13356">
    <property type="entry name" value="Arm-DNA-bind_3"/>
    <property type="match status" value="1"/>
</dbReference>
<dbReference type="CDD" id="cd00801">
    <property type="entry name" value="INT_P4_C"/>
    <property type="match status" value="1"/>
</dbReference>
<dbReference type="InterPro" id="IPR011010">
    <property type="entry name" value="DNA_brk_join_enz"/>
</dbReference>
<dbReference type="EMBL" id="WTYS01000001">
    <property type="protein sequence ID" value="MXO57186.1"/>
    <property type="molecule type" value="Genomic_DNA"/>
</dbReference>
<dbReference type="OrthoDB" id="7388552at2"/>
<evidence type="ECO:0000313" key="6">
    <source>
        <dbReference type="EMBL" id="MXO57186.1"/>
    </source>
</evidence>
<dbReference type="InterPro" id="IPR050808">
    <property type="entry name" value="Phage_Integrase"/>
</dbReference>
<dbReference type="PANTHER" id="PTHR30629:SF2">
    <property type="entry name" value="PROPHAGE INTEGRASE INTS-RELATED"/>
    <property type="match status" value="1"/>
</dbReference>
<sequence length="391" mass="43021">MAKLTALGVKKAGPGVYSDGLGLILRVKETGARSWILRVQVNGNRRDIGLGSDADLTLTEAREKAAMLRKIARRGGDPIAERDKDKLAIPTFGEAVQIAYDELGKGWHIKTATQFKSSLEQHAIPVIGRRRVDQIEAAHVISVLSPIWTEKPQIARKVRHRIGQVLSFCKSRGWRTNPVPDPAEIRAGLAKQPSSKGFAYMDYKLVPALFVEELAKQESPARLALLFTILTGARSGETRKAHWGQIDAEARTWHREAEIMSKTGNAHTVTLNEAALAILSRAEALFGRDGLIFPSMRGKVLSDAAMGKMMKNAGRTETVHGFRKSFRNWAAERMPHIPFAVAEMAIAHTVGTNVEKVYLTSDLQEQRFALTDAWGEYVAPSLSSARRGGAK</sequence>
<dbReference type="Pfam" id="PF22022">
    <property type="entry name" value="Phage_int_M"/>
    <property type="match status" value="1"/>
</dbReference>
<dbReference type="AlphaFoldDB" id="A0A6I4SQ41"/>
<feature type="domain" description="Tyr recombinase" evidence="5">
    <location>
        <begin position="196"/>
        <end position="371"/>
    </location>
</feature>
<dbReference type="InterPro" id="IPR002104">
    <property type="entry name" value="Integrase_catalytic"/>
</dbReference>
<keyword evidence="3 6" id="KW-0238">DNA-binding</keyword>
<evidence type="ECO:0000256" key="3">
    <source>
        <dbReference type="ARBA" id="ARBA00023125"/>
    </source>
</evidence>
<comment type="similarity">
    <text evidence="1">Belongs to the 'phage' integrase family.</text>
</comment>
<dbReference type="PANTHER" id="PTHR30629">
    <property type="entry name" value="PROPHAGE INTEGRASE"/>
    <property type="match status" value="1"/>
</dbReference>
<dbReference type="InterPro" id="IPR025166">
    <property type="entry name" value="Integrase_DNA_bind_dom"/>
</dbReference>
<evidence type="ECO:0000256" key="4">
    <source>
        <dbReference type="ARBA" id="ARBA00023172"/>
    </source>
</evidence>
<comment type="caution">
    <text evidence="6">The sequence shown here is derived from an EMBL/GenBank/DDBJ whole genome shotgun (WGS) entry which is preliminary data.</text>
</comment>
<organism evidence="6 7">
    <name type="scientific">Pontixanthobacter gangjinensis</name>
    <dbReference type="NCBI Taxonomy" id="1028742"/>
    <lineage>
        <taxon>Bacteria</taxon>
        <taxon>Pseudomonadati</taxon>
        <taxon>Pseudomonadota</taxon>
        <taxon>Alphaproteobacteria</taxon>
        <taxon>Sphingomonadales</taxon>
        <taxon>Erythrobacteraceae</taxon>
        <taxon>Pontixanthobacter</taxon>
    </lineage>
</organism>
<dbReference type="InterPro" id="IPR053876">
    <property type="entry name" value="Phage_int_M"/>
</dbReference>
<keyword evidence="7" id="KW-1185">Reference proteome</keyword>
<dbReference type="GO" id="GO:0003677">
    <property type="term" value="F:DNA binding"/>
    <property type="evidence" value="ECO:0007669"/>
    <property type="project" value="UniProtKB-KW"/>
</dbReference>
<keyword evidence="4" id="KW-0233">DNA recombination</keyword>
<dbReference type="SUPFAM" id="SSF56349">
    <property type="entry name" value="DNA breaking-rejoining enzymes"/>
    <property type="match status" value="1"/>
</dbReference>
<evidence type="ECO:0000256" key="1">
    <source>
        <dbReference type="ARBA" id="ARBA00008857"/>
    </source>
</evidence>
<dbReference type="InterPro" id="IPR010998">
    <property type="entry name" value="Integrase_recombinase_N"/>
</dbReference>